<feature type="region of interest" description="Disordered" evidence="1">
    <location>
        <begin position="1"/>
        <end position="43"/>
    </location>
</feature>
<proteinExistence type="predicted"/>
<dbReference type="Proteomes" id="UP000812440">
    <property type="component" value="Chromosome 2"/>
</dbReference>
<evidence type="ECO:0000313" key="2">
    <source>
        <dbReference type="EMBL" id="KAG8452070.1"/>
    </source>
</evidence>
<protein>
    <submittedName>
        <fullName evidence="2">Uncharacterized protein</fullName>
    </submittedName>
</protein>
<feature type="compositionally biased region" description="Basic and acidic residues" evidence="1">
    <location>
        <begin position="20"/>
        <end position="35"/>
    </location>
</feature>
<gene>
    <name evidence="2" type="ORF">GDO86_004025</name>
</gene>
<name>A0A8T2K8V2_9PIPI</name>
<comment type="caution">
    <text evidence="2">The sequence shown here is derived from an EMBL/GenBank/DDBJ whole genome shotgun (WGS) entry which is preliminary data.</text>
</comment>
<dbReference type="EMBL" id="JAACNH010000002">
    <property type="protein sequence ID" value="KAG8452070.1"/>
    <property type="molecule type" value="Genomic_DNA"/>
</dbReference>
<sequence>GSGIKMSHEDTVNINEEMEMSPKKGLEEVSLRESPPKNGKINLEKPKKLHTETFETVQDAMKAIDDYEEHTKTNFVVLEKKHFGNLGNSNFLNTVCHMLYGRKVDIA</sequence>
<keyword evidence="3" id="KW-1185">Reference proteome</keyword>
<reference evidence="2" key="1">
    <citation type="thesis" date="2020" institute="ProQuest LLC" country="789 East Eisenhower Parkway, Ann Arbor, MI, USA">
        <title>Comparative Genomics and Chromosome Evolution.</title>
        <authorList>
            <person name="Mudd A.B."/>
        </authorList>
    </citation>
    <scope>NUCLEOTIDE SEQUENCE</scope>
    <source>
        <strain evidence="2">Female2</strain>
        <tissue evidence="2">Blood</tissue>
    </source>
</reference>
<dbReference type="AlphaFoldDB" id="A0A8T2K8V2"/>
<feature type="non-terminal residue" evidence="2">
    <location>
        <position position="107"/>
    </location>
</feature>
<feature type="compositionally biased region" description="Basic and acidic residues" evidence="1">
    <location>
        <begin position="1"/>
        <end position="11"/>
    </location>
</feature>
<organism evidence="2 3">
    <name type="scientific">Hymenochirus boettgeri</name>
    <name type="common">Congo dwarf clawed frog</name>
    <dbReference type="NCBI Taxonomy" id="247094"/>
    <lineage>
        <taxon>Eukaryota</taxon>
        <taxon>Metazoa</taxon>
        <taxon>Chordata</taxon>
        <taxon>Craniata</taxon>
        <taxon>Vertebrata</taxon>
        <taxon>Euteleostomi</taxon>
        <taxon>Amphibia</taxon>
        <taxon>Batrachia</taxon>
        <taxon>Anura</taxon>
        <taxon>Pipoidea</taxon>
        <taxon>Pipidae</taxon>
        <taxon>Pipinae</taxon>
        <taxon>Hymenochirus</taxon>
    </lineage>
</organism>
<evidence type="ECO:0000313" key="3">
    <source>
        <dbReference type="Proteomes" id="UP000812440"/>
    </source>
</evidence>
<evidence type="ECO:0000256" key="1">
    <source>
        <dbReference type="SAM" id="MobiDB-lite"/>
    </source>
</evidence>
<accession>A0A8T2K8V2</accession>